<feature type="transmembrane region" description="Helical" evidence="9">
    <location>
        <begin position="94"/>
        <end position="112"/>
    </location>
</feature>
<dbReference type="EMBL" id="LS999521">
    <property type="protein sequence ID" value="VAX44648.1"/>
    <property type="molecule type" value="Genomic_DNA"/>
</dbReference>
<feature type="transmembrane region" description="Helical" evidence="9">
    <location>
        <begin position="280"/>
        <end position="299"/>
    </location>
</feature>
<feature type="domain" description="Major facilitator superfamily (MFS) profile" evidence="10">
    <location>
        <begin position="22"/>
        <end position="424"/>
    </location>
</feature>
<comment type="similarity">
    <text evidence="2">Belongs to the major facilitator superfamily. Metabolite:H+ Symporter (MHS) family (TC 2.A.1.6) family.</text>
</comment>
<evidence type="ECO:0000256" key="5">
    <source>
        <dbReference type="ARBA" id="ARBA00022692"/>
    </source>
</evidence>
<feature type="transmembrane region" description="Helical" evidence="9">
    <location>
        <begin position="400"/>
        <end position="420"/>
    </location>
</feature>
<dbReference type="RefSeq" id="WP_133973577.1">
    <property type="nucleotide sequence ID" value="NZ_JAZEXT010000002.1"/>
</dbReference>
<feature type="transmembrane region" description="Helical" evidence="9">
    <location>
        <begin position="247"/>
        <end position="268"/>
    </location>
</feature>
<dbReference type="AlphaFoldDB" id="A0A446ZJJ6"/>
<evidence type="ECO:0000256" key="6">
    <source>
        <dbReference type="ARBA" id="ARBA00022847"/>
    </source>
</evidence>
<organism evidence="11 12">
    <name type="scientific">Acinetobacter calcoaceticus</name>
    <dbReference type="NCBI Taxonomy" id="471"/>
    <lineage>
        <taxon>Bacteria</taxon>
        <taxon>Pseudomonadati</taxon>
        <taxon>Pseudomonadota</taxon>
        <taxon>Gammaproteobacteria</taxon>
        <taxon>Moraxellales</taxon>
        <taxon>Moraxellaceae</taxon>
        <taxon>Acinetobacter</taxon>
        <taxon>Acinetobacter calcoaceticus/baumannii complex</taxon>
    </lineage>
</organism>
<reference evidence="11 12" key="1">
    <citation type="submission" date="2018-08" db="EMBL/GenBank/DDBJ databases">
        <authorList>
            <person name="Gonzaga-Molto A."/>
        </authorList>
    </citation>
    <scope>NUCLEOTIDE SEQUENCE [LARGE SCALE GENOMIC DNA]</scope>
    <source>
        <strain evidence="11">Acinetobacter calcoaceticus str. 2117</strain>
    </source>
</reference>
<feature type="transmembrane region" description="Helical" evidence="9">
    <location>
        <begin position="159"/>
        <end position="182"/>
    </location>
</feature>
<feature type="transmembrane region" description="Helical" evidence="9">
    <location>
        <begin position="60"/>
        <end position="82"/>
    </location>
</feature>
<dbReference type="PROSITE" id="PS50850">
    <property type="entry name" value="MFS"/>
    <property type="match status" value="1"/>
</dbReference>
<keyword evidence="7 9" id="KW-1133">Transmembrane helix</keyword>
<comment type="subcellular location">
    <subcellularLocation>
        <location evidence="1">Cell membrane</location>
        <topology evidence="1">Multi-pass membrane protein</topology>
    </subcellularLocation>
</comment>
<dbReference type="FunFam" id="1.20.1250.20:FF:000001">
    <property type="entry name" value="Dicarboxylate MFS transporter"/>
    <property type="match status" value="1"/>
</dbReference>
<gene>
    <name evidence="11" type="primary">kgtP_2</name>
    <name evidence="11" type="ORF">AC2117_01832</name>
</gene>
<dbReference type="InterPro" id="IPR051084">
    <property type="entry name" value="H+-coupled_symporters"/>
</dbReference>
<dbReference type="GO" id="GO:0015293">
    <property type="term" value="F:symporter activity"/>
    <property type="evidence" value="ECO:0007669"/>
    <property type="project" value="UniProtKB-KW"/>
</dbReference>
<dbReference type="GO" id="GO:0005886">
    <property type="term" value="C:plasma membrane"/>
    <property type="evidence" value="ECO:0007669"/>
    <property type="project" value="UniProtKB-SubCell"/>
</dbReference>
<dbReference type="InterPro" id="IPR036259">
    <property type="entry name" value="MFS_trans_sf"/>
</dbReference>
<evidence type="ECO:0000256" key="8">
    <source>
        <dbReference type="ARBA" id="ARBA00023136"/>
    </source>
</evidence>
<dbReference type="OrthoDB" id="6766492at2"/>
<name>A0A446ZJJ6_ACICA</name>
<dbReference type="Proteomes" id="UP000294355">
    <property type="component" value="Chromosome"/>
</dbReference>
<dbReference type="PANTHER" id="PTHR43528">
    <property type="entry name" value="ALPHA-KETOGLUTARATE PERMEASE"/>
    <property type="match status" value="1"/>
</dbReference>
<evidence type="ECO:0000256" key="4">
    <source>
        <dbReference type="ARBA" id="ARBA00022475"/>
    </source>
</evidence>
<evidence type="ECO:0000313" key="12">
    <source>
        <dbReference type="Proteomes" id="UP000294355"/>
    </source>
</evidence>
<evidence type="ECO:0000259" key="10">
    <source>
        <dbReference type="PROSITE" id="PS50850"/>
    </source>
</evidence>
<dbReference type="Pfam" id="PF07690">
    <property type="entry name" value="MFS_1"/>
    <property type="match status" value="1"/>
</dbReference>
<evidence type="ECO:0000256" key="1">
    <source>
        <dbReference type="ARBA" id="ARBA00004651"/>
    </source>
</evidence>
<feature type="transmembrane region" description="Helical" evidence="9">
    <location>
        <begin position="369"/>
        <end position="388"/>
    </location>
</feature>
<dbReference type="InterPro" id="IPR011701">
    <property type="entry name" value="MFS"/>
</dbReference>
<keyword evidence="4" id="KW-1003">Cell membrane</keyword>
<keyword evidence="5 9" id="KW-0812">Transmembrane</keyword>
<keyword evidence="6" id="KW-0769">Symport</keyword>
<protein>
    <submittedName>
        <fullName evidence="11">Alpha-ketoglutarate permease</fullName>
    </submittedName>
</protein>
<accession>A0A446ZJJ6</accession>
<evidence type="ECO:0000256" key="7">
    <source>
        <dbReference type="ARBA" id="ARBA00022989"/>
    </source>
</evidence>
<dbReference type="Gene3D" id="1.20.1250.20">
    <property type="entry name" value="MFS general substrate transporter like domains"/>
    <property type="match status" value="2"/>
</dbReference>
<evidence type="ECO:0000256" key="2">
    <source>
        <dbReference type="ARBA" id="ARBA00008240"/>
    </source>
</evidence>
<dbReference type="SUPFAM" id="SSF103473">
    <property type="entry name" value="MFS general substrate transporter"/>
    <property type="match status" value="1"/>
</dbReference>
<dbReference type="InterPro" id="IPR020846">
    <property type="entry name" value="MFS_dom"/>
</dbReference>
<keyword evidence="8 9" id="KW-0472">Membrane</keyword>
<feature type="transmembrane region" description="Helical" evidence="9">
    <location>
        <begin position="194"/>
        <end position="213"/>
    </location>
</feature>
<evidence type="ECO:0000313" key="11">
    <source>
        <dbReference type="EMBL" id="VAX44648.1"/>
    </source>
</evidence>
<dbReference type="InterPro" id="IPR005829">
    <property type="entry name" value="Sugar_transporter_CS"/>
</dbReference>
<evidence type="ECO:0000256" key="3">
    <source>
        <dbReference type="ARBA" id="ARBA00022448"/>
    </source>
</evidence>
<proteinExistence type="inferred from homology"/>
<dbReference type="PANTHER" id="PTHR43528:SF1">
    <property type="entry name" value="ALPHA-KETOGLUTARATE PERMEASE"/>
    <property type="match status" value="1"/>
</dbReference>
<keyword evidence="3" id="KW-0813">Transport</keyword>
<feature type="transmembrane region" description="Helical" evidence="9">
    <location>
        <begin position="335"/>
        <end position="357"/>
    </location>
</feature>
<evidence type="ECO:0000256" key="9">
    <source>
        <dbReference type="SAM" id="Phobius"/>
    </source>
</evidence>
<feature type="transmembrane region" description="Helical" evidence="9">
    <location>
        <begin position="118"/>
        <end position="138"/>
    </location>
</feature>
<sequence length="432" mass="48006">MTSFSNIESQSQQVVQKDIKKSLIASGIGNLLEWYDWTIYAVASVYIASALFDKTDPTSALLNTLAVFAVGFVSRPIGGFVFGPLANKYGRKNIMLVTMVMMALASLMIAFIPSYEEIGAWASGLLLIARLVQGFAHGGETATSYAYIAEIAPPKRRGLWSSMSFFAVGAGSLLATLFLALLNVTYTDQQMHEWAWRIPFAIGGGLAFFAIYLRRNMIETHIEKNNDQMSDEVNWPFSKIMKVGIKLFFYEAGSTLTFYTWVTCAAIYAIGIQKMPAKDAFMMSCIAQVIYLICLPFQGRLSDYIGRNNNSLITYIGSSLLLFPLWSLISNEPWTLLVAQSIGLFTMGFLMSCKPAAMSEQIPTKYRTNFLGFFMSLAVTIFGGTASYVNTWLYSIDKGWIFNVYLIVVSIIASIAVLTWKNNKGIDLDQVK</sequence>
<feature type="transmembrane region" description="Helical" evidence="9">
    <location>
        <begin position="311"/>
        <end position="329"/>
    </location>
</feature>
<dbReference type="PROSITE" id="PS00217">
    <property type="entry name" value="SUGAR_TRANSPORT_2"/>
    <property type="match status" value="1"/>
</dbReference>